<comment type="domain">
    <text evidence="5">The PRC barrel domain binds ribosomal protein uS19.</text>
</comment>
<name>A0A6V6XZA9_9FIRM</name>
<sequence length="166" mass="18861">MSGKNKVLVGEITSAHGIRGMVKVYPSTDTPERLAEIERIYLGEESSLREIESSSVQKSMVLLKIEGIDDRNASERLRGVKLYIPIEDRKPLEEGQYFIEDLLELPVFTTDGKHIGEVSDIMTQHVNDILVVRKDDKEHLIPFVRAFIKKVEEDRIVVDPIEGMLS</sequence>
<evidence type="ECO:0000313" key="8">
    <source>
        <dbReference type="EMBL" id="CAC9924768.1"/>
    </source>
</evidence>
<dbReference type="Proteomes" id="UP000586454">
    <property type="component" value="Unassembled WGS sequence"/>
</dbReference>
<feature type="domain" description="PRC-barrel" evidence="7">
    <location>
        <begin position="94"/>
        <end position="164"/>
    </location>
</feature>
<dbReference type="GO" id="GO:0005737">
    <property type="term" value="C:cytoplasm"/>
    <property type="evidence" value="ECO:0007669"/>
    <property type="project" value="UniProtKB-SubCell"/>
</dbReference>
<protein>
    <recommendedName>
        <fullName evidence="5">Ribosome maturation factor RimM</fullName>
    </recommendedName>
</protein>
<evidence type="ECO:0000256" key="2">
    <source>
        <dbReference type="ARBA" id="ARBA00022517"/>
    </source>
</evidence>
<comment type="similarity">
    <text evidence="5">Belongs to the RimM family.</text>
</comment>
<keyword evidence="1 5" id="KW-0963">Cytoplasm</keyword>
<dbReference type="PANTHER" id="PTHR33692:SF1">
    <property type="entry name" value="RIBOSOME MATURATION FACTOR RIMM"/>
    <property type="match status" value="1"/>
</dbReference>
<dbReference type="Gene3D" id="2.30.30.240">
    <property type="entry name" value="PRC-barrel domain"/>
    <property type="match status" value="1"/>
</dbReference>
<dbReference type="AlphaFoldDB" id="A0A6V6XZA9"/>
<dbReference type="EMBL" id="CAIJCS010000014">
    <property type="protein sequence ID" value="CAC9924768.1"/>
    <property type="molecule type" value="Genomic_DNA"/>
</dbReference>
<reference evidence="8 9" key="1">
    <citation type="submission" date="2020-06" db="EMBL/GenBank/DDBJ databases">
        <authorList>
            <person name="Criscuolo A."/>
        </authorList>
    </citation>
    <scope>NUCLEOTIDE SEQUENCE [LARGE SCALE GENOMIC DNA]</scope>
    <source>
        <strain evidence="8">1804121828</strain>
    </source>
</reference>
<evidence type="ECO:0000256" key="4">
    <source>
        <dbReference type="ARBA" id="ARBA00023186"/>
    </source>
</evidence>
<comment type="subcellular location">
    <subcellularLocation>
        <location evidence="5">Cytoplasm</location>
    </subcellularLocation>
</comment>
<dbReference type="NCBIfam" id="TIGR02273">
    <property type="entry name" value="16S_RimM"/>
    <property type="match status" value="1"/>
</dbReference>
<dbReference type="PANTHER" id="PTHR33692">
    <property type="entry name" value="RIBOSOME MATURATION FACTOR RIMM"/>
    <property type="match status" value="1"/>
</dbReference>
<comment type="subunit">
    <text evidence="5">Binds ribosomal protein uS19.</text>
</comment>
<comment type="caution">
    <text evidence="8">The sequence shown here is derived from an EMBL/GenBank/DDBJ whole genome shotgun (WGS) entry which is preliminary data.</text>
</comment>
<organism evidence="8 9">
    <name type="scientific">Aedoeadaptatus nemausensis</name>
    <dbReference type="NCBI Taxonomy" id="2582829"/>
    <lineage>
        <taxon>Bacteria</taxon>
        <taxon>Bacillati</taxon>
        <taxon>Bacillota</taxon>
        <taxon>Tissierellia</taxon>
        <taxon>Tissierellales</taxon>
        <taxon>Peptoniphilaceae</taxon>
        <taxon>Aedoeadaptatus</taxon>
    </lineage>
</organism>
<dbReference type="Gene3D" id="2.40.30.60">
    <property type="entry name" value="RimM"/>
    <property type="match status" value="1"/>
</dbReference>
<dbReference type="SUPFAM" id="SSF50447">
    <property type="entry name" value="Translation proteins"/>
    <property type="match status" value="1"/>
</dbReference>
<dbReference type="InterPro" id="IPR011961">
    <property type="entry name" value="RimM"/>
</dbReference>
<dbReference type="SUPFAM" id="SSF50346">
    <property type="entry name" value="PRC-barrel domain"/>
    <property type="match status" value="1"/>
</dbReference>
<keyword evidence="3 5" id="KW-0698">rRNA processing</keyword>
<dbReference type="InterPro" id="IPR027275">
    <property type="entry name" value="PRC-brl_dom"/>
</dbReference>
<comment type="function">
    <text evidence="5">An accessory protein needed during the final step in the assembly of 30S ribosomal subunit, possibly for assembly of the head region. Essential for efficient processing of 16S rRNA. May be needed both before and after RbfA during the maturation of 16S rRNA. It has affinity for free ribosomal 30S subunits but not for 70S ribosomes.</text>
</comment>
<evidence type="ECO:0000256" key="1">
    <source>
        <dbReference type="ARBA" id="ARBA00022490"/>
    </source>
</evidence>
<dbReference type="GO" id="GO:0006364">
    <property type="term" value="P:rRNA processing"/>
    <property type="evidence" value="ECO:0007669"/>
    <property type="project" value="UniProtKB-UniRule"/>
</dbReference>
<evidence type="ECO:0000256" key="5">
    <source>
        <dbReference type="HAMAP-Rule" id="MF_00014"/>
    </source>
</evidence>
<dbReference type="InterPro" id="IPR002676">
    <property type="entry name" value="RimM_N"/>
</dbReference>
<evidence type="ECO:0000256" key="3">
    <source>
        <dbReference type="ARBA" id="ARBA00022552"/>
    </source>
</evidence>
<feature type="domain" description="RimM N-terminal" evidence="6">
    <location>
        <begin position="9"/>
        <end position="87"/>
    </location>
</feature>
<dbReference type="InterPro" id="IPR011033">
    <property type="entry name" value="PRC_barrel-like_sf"/>
</dbReference>
<gene>
    <name evidence="5" type="primary">rimM</name>
    <name evidence="8" type="ORF">PEPNEM18_00340</name>
</gene>
<proteinExistence type="inferred from homology"/>
<keyword evidence="9" id="KW-1185">Reference proteome</keyword>
<evidence type="ECO:0000259" key="6">
    <source>
        <dbReference type="Pfam" id="PF01782"/>
    </source>
</evidence>
<dbReference type="Pfam" id="PF01782">
    <property type="entry name" value="RimM"/>
    <property type="match status" value="1"/>
</dbReference>
<dbReference type="HAMAP" id="MF_00014">
    <property type="entry name" value="Ribosome_mat_RimM"/>
    <property type="match status" value="1"/>
</dbReference>
<dbReference type="InterPro" id="IPR009000">
    <property type="entry name" value="Transl_B-barrel_sf"/>
</dbReference>
<dbReference type="GO" id="GO:0043022">
    <property type="term" value="F:ribosome binding"/>
    <property type="evidence" value="ECO:0007669"/>
    <property type="project" value="InterPro"/>
</dbReference>
<keyword evidence="2 5" id="KW-0690">Ribosome biogenesis</keyword>
<dbReference type="GO" id="GO:0042274">
    <property type="term" value="P:ribosomal small subunit biogenesis"/>
    <property type="evidence" value="ECO:0007669"/>
    <property type="project" value="UniProtKB-UniRule"/>
</dbReference>
<accession>A0A6V6XZA9</accession>
<evidence type="ECO:0000259" key="7">
    <source>
        <dbReference type="Pfam" id="PF05239"/>
    </source>
</evidence>
<dbReference type="GO" id="GO:0005840">
    <property type="term" value="C:ribosome"/>
    <property type="evidence" value="ECO:0007669"/>
    <property type="project" value="InterPro"/>
</dbReference>
<dbReference type="InterPro" id="IPR036976">
    <property type="entry name" value="RimM_N_sf"/>
</dbReference>
<evidence type="ECO:0000313" key="9">
    <source>
        <dbReference type="Proteomes" id="UP000586454"/>
    </source>
</evidence>
<keyword evidence="4 5" id="KW-0143">Chaperone</keyword>
<dbReference type="Pfam" id="PF05239">
    <property type="entry name" value="PRC"/>
    <property type="match status" value="1"/>
</dbReference>
<dbReference type="RefSeq" id="WP_180498603.1">
    <property type="nucleotide sequence ID" value="NZ_CAIJCS010000014.1"/>
</dbReference>